<accession>A0AAE4S9W9</accession>
<evidence type="ECO:0000256" key="2">
    <source>
        <dbReference type="ARBA" id="ARBA00022475"/>
    </source>
</evidence>
<keyword evidence="9" id="KW-1185">Reference proteome</keyword>
<dbReference type="Proteomes" id="UP001273136">
    <property type="component" value="Unassembled WGS sequence"/>
</dbReference>
<dbReference type="EMBL" id="JAWDKA010000001">
    <property type="protein sequence ID" value="MDV0441048.1"/>
    <property type="molecule type" value="Genomic_DNA"/>
</dbReference>
<feature type="transmembrane region" description="Helical" evidence="6">
    <location>
        <begin position="381"/>
        <end position="400"/>
    </location>
</feature>
<feature type="transmembrane region" description="Helical" evidence="6">
    <location>
        <begin position="153"/>
        <end position="173"/>
    </location>
</feature>
<feature type="transmembrane region" description="Helical" evidence="6">
    <location>
        <begin position="577"/>
        <end position="595"/>
    </location>
</feature>
<feature type="transmembrane region" description="Helical" evidence="6">
    <location>
        <begin position="40"/>
        <end position="62"/>
    </location>
</feature>
<feature type="transmembrane region" description="Helical" evidence="6">
    <location>
        <begin position="482"/>
        <end position="501"/>
    </location>
</feature>
<gene>
    <name evidence="8" type="ORF">McpAg1_02270</name>
</gene>
<sequence>MEKSKMVDIIALIVVIVAFAIPLATGLVGAAPEGGSAAEYAQILGVWTLIPPILALILAFLTRNVILSLFLGVLSGAWMLALLGGDIIGAIGGAFFGSTEYFIGTLADRWNAGIIMQVLVIGALIALITRMGGMRAVAEAVAKRAKGPRTAQLATWVMGFIIFFDDYANALIVGPIMRPVCDKFRISRERLSYIVDSTAAPIAGIFVISTWIGTELVNINEGLAIAGITGVSAYSIFIDTIPYRFYNILALFFVFASAMLLREYGPMLTAELRSRNTGATLRPDSEVETDDDMVLQDDTVIPEEDHAVVKQSKKVVKANIWNAIIPVGVLIVSALILFYTNGASAIMAGAGINPDLTPEMFLQLGFFDAVREAYSASDASIVLFQAALLACIVAIIMGFVQKIFTLKVGIETWAHGMKSMLFVCIILILAWSIGSIIGDLGTAHYLVGALSESLPMWIVPALIFIVAGVISFATGTAYGTMAILLPLVIPLAAAIAGFSSGTPDPEMYSYIVICSSGVLTGAIFGDHCSPISDTTILSAMGAGCSLIDHVDTQIWYALTIAAVVVVGYIIVGFGMNVWITLLITMAILVGVLLAIGRKVPTWKPDEEKLVE</sequence>
<feature type="transmembrane region" description="Helical" evidence="6">
    <location>
        <begin position="420"/>
        <end position="437"/>
    </location>
</feature>
<dbReference type="GO" id="GO:0005886">
    <property type="term" value="C:plasma membrane"/>
    <property type="evidence" value="ECO:0007669"/>
    <property type="project" value="UniProtKB-SubCell"/>
</dbReference>
<keyword evidence="5 6" id="KW-0472">Membrane</keyword>
<feature type="transmembrane region" description="Helical" evidence="6">
    <location>
        <begin position="219"/>
        <end position="237"/>
    </location>
</feature>
<feature type="transmembrane region" description="Helical" evidence="6">
    <location>
        <begin position="69"/>
        <end position="98"/>
    </location>
</feature>
<evidence type="ECO:0000256" key="4">
    <source>
        <dbReference type="ARBA" id="ARBA00022989"/>
    </source>
</evidence>
<dbReference type="PANTHER" id="PTHR43478:SF1">
    <property type="entry name" value="NA+_H+ ANTIPORTER NHAC-LIKE C-TERMINAL DOMAIN-CONTAINING PROTEIN"/>
    <property type="match status" value="1"/>
</dbReference>
<evidence type="ECO:0000256" key="6">
    <source>
        <dbReference type="SAM" id="Phobius"/>
    </source>
</evidence>
<feature type="transmembrane region" description="Helical" evidence="6">
    <location>
        <begin position="554"/>
        <end position="571"/>
    </location>
</feature>
<evidence type="ECO:0000256" key="5">
    <source>
        <dbReference type="ARBA" id="ARBA00023136"/>
    </source>
</evidence>
<evidence type="ECO:0000313" key="9">
    <source>
        <dbReference type="Proteomes" id="UP001273136"/>
    </source>
</evidence>
<feature type="domain" description="Na+/H+ antiporter NhaC-like C-terminal" evidence="7">
    <location>
        <begin position="208"/>
        <end position="573"/>
    </location>
</feature>
<comment type="caution">
    <text evidence="8">The sequence shown here is derived from an EMBL/GenBank/DDBJ whole genome shotgun (WGS) entry which is preliminary data.</text>
</comment>
<feature type="transmembrane region" description="Helical" evidence="6">
    <location>
        <begin position="507"/>
        <end position="525"/>
    </location>
</feature>
<reference evidence="8" key="1">
    <citation type="submission" date="2023-06" db="EMBL/GenBank/DDBJ databases">
        <title>Genome sequence of Methancorpusculaceae sp. Ag1.</title>
        <authorList>
            <person name="Protasov E."/>
            <person name="Platt K."/>
            <person name="Poehlein A."/>
            <person name="Daniel R."/>
            <person name="Brune A."/>
        </authorList>
    </citation>
    <scope>NUCLEOTIDE SEQUENCE</scope>
    <source>
        <strain evidence="8">Ag1</strain>
    </source>
</reference>
<dbReference type="PANTHER" id="PTHR43478">
    <property type="entry name" value="NA+/H+ ANTIPORTER-RELATED"/>
    <property type="match status" value="1"/>
</dbReference>
<dbReference type="InterPro" id="IPR018461">
    <property type="entry name" value="Na/H_Antiport_NhaC-like_C"/>
</dbReference>
<proteinExistence type="predicted"/>
<feature type="transmembrane region" description="Helical" evidence="6">
    <location>
        <begin position="193"/>
        <end position="212"/>
    </location>
</feature>
<protein>
    <recommendedName>
        <fullName evidence="7">Na+/H+ antiporter NhaC-like C-terminal domain-containing protein</fullName>
    </recommendedName>
</protein>
<keyword evidence="3 6" id="KW-0812">Transmembrane</keyword>
<feature type="transmembrane region" description="Helical" evidence="6">
    <location>
        <begin position="110"/>
        <end position="132"/>
    </location>
</feature>
<evidence type="ECO:0000313" key="8">
    <source>
        <dbReference type="EMBL" id="MDV0441048.1"/>
    </source>
</evidence>
<evidence type="ECO:0000256" key="1">
    <source>
        <dbReference type="ARBA" id="ARBA00004651"/>
    </source>
</evidence>
<feature type="transmembrane region" description="Helical" evidence="6">
    <location>
        <begin position="320"/>
        <end position="339"/>
    </location>
</feature>
<feature type="transmembrane region" description="Helical" evidence="6">
    <location>
        <begin position="457"/>
        <end position="475"/>
    </location>
</feature>
<keyword evidence="4 6" id="KW-1133">Transmembrane helix</keyword>
<keyword evidence="2" id="KW-1003">Cell membrane</keyword>
<organism evidence="8 9">
    <name type="scientific">Methanorbis furvi</name>
    <dbReference type="NCBI Taxonomy" id="3028299"/>
    <lineage>
        <taxon>Archaea</taxon>
        <taxon>Methanobacteriati</taxon>
        <taxon>Methanobacteriota</taxon>
        <taxon>Stenosarchaea group</taxon>
        <taxon>Methanomicrobia</taxon>
        <taxon>Methanomicrobiales</taxon>
        <taxon>Methanocorpusculaceae</taxon>
        <taxon>Methanorbis</taxon>
    </lineage>
</organism>
<evidence type="ECO:0000256" key="3">
    <source>
        <dbReference type="ARBA" id="ARBA00022692"/>
    </source>
</evidence>
<dbReference type="Pfam" id="PF03553">
    <property type="entry name" value="Na_H_antiporter"/>
    <property type="match status" value="1"/>
</dbReference>
<evidence type="ECO:0000259" key="7">
    <source>
        <dbReference type="Pfam" id="PF03553"/>
    </source>
</evidence>
<comment type="subcellular location">
    <subcellularLocation>
        <location evidence="1">Cell membrane</location>
        <topology evidence="1">Multi-pass membrane protein</topology>
    </subcellularLocation>
</comment>
<dbReference type="AlphaFoldDB" id="A0AAE4S9W9"/>
<feature type="transmembrane region" description="Helical" evidence="6">
    <location>
        <begin position="243"/>
        <end position="261"/>
    </location>
</feature>
<name>A0AAE4S9W9_9EURY</name>